<dbReference type="EnsemblFungi" id="MAPG_02432T0">
    <property type="protein sequence ID" value="MAPG_02432T0"/>
    <property type="gene ID" value="MAPG_02432"/>
</dbReference>
<gene>
    <name evidence="2" type="ORF">MAPG_02432</name>
</gene>
<evidence type="ECO:0000256" key="1">
    <source>
        <dbReference type="SAM" id="MobiDB-lite"/>
    </source>
</evidence>
<reference evidence="3" key="4">
    <citation type="journal article" date="2015" name="G3 (Bethesda)">
        <title>Genome sequences of three phytopathogenic species of the Magnaporthaceae family of fungi.</title>
        <authorList>
            <person name="Okagaki L.H."/>
            <person name="Nunes C.C."/>
            <person name="Sailsbery J."/>
            <person name="Clay B."/>
            <person name="Brown D."/>
            <person name="John T."/>
            <person name="Oh Y."/>
            <person name="Young N."/>
            <person name="Fitzgerald M."/>
            <person name="Haas B.J."/>
            <person name="Zeng Q."/>
            <person name="Young S."/>
            <person name="Adiconis X."/>
            <person name="Fan L."/>
            <person name="Levin J.Z."/>
            <person name="Mitchell T.K."/>
            <person name="Okubara P.A."/>
            <person name="Farman M.L."/>
            <person name="Kohn L.M."/>
            <person name="Birren B."/>
            <person name="Ma L.-J."/>
            <person name="Dean R.A."/>
        </authorList>
    </citation>
    <scope>NUCLEOTIDE SEQUENCE</scope>
    <source>
        <strain evidence="3">ATCC 64411 / 73-15</strain>
    </source>
</reference>
<keyword evidence="4" id="KW-1185">Reference proteome</keyword>
<evidence type="ECO:0000313" key="3">
    <source>
        <dbReference type="EnsemblFungi" id="MAPG_02432T0"/>
    </source>
</evidence>
<name>A0A0C4DRC4_MAGP6</name>
<reference evidence="3" key="5">
    <citation type="submission" date="2015-06" db="UniProtKB">
        <authorList>
            <consortium name="EnsemblFungi"/>
        </authorList>
    </citation>
    <scope>IDENTIFICATION</scope>
    <source>
        <strain evidence="3">ATCC 64411</strain>
    </source>
</reference>
<dbReference type="AlphaFoldDB" id="A0A0C4DRC4"/>
<evidence type="ECO:0000313" key="4">
    <source>
        <dbReference type="Proteomes" id="UP000011715"/>
    </source>
</evidence>
<protein>
    <submittedName>
        <fullName evidence="2 3">Uncharacterized protein</fullName>
    </submittedName>
</protein>
<dbReference type="Proteomes" id="UP000011715">
    <property type="component" value="Unassembled WGS sequence"/>
</dbReference>
<dbReference type="EMBL" id="GL876967">
    <property type="protein sequence ID" value="KLU83370.1"/>
    <property type="molecule type" value="Genomic_DNA"/>
</dbReference>
<sequence length="156" mass="17277">MSDSVRSRQDMLWTYASNVRMMALSLTRLRHPTQHKGTRHSVQHAARQTGRKAKDRDRSVSEEKGESGDIRKEASSTKAASARIIDDNGLHGSVTGSFSAVPPSFTTLKYLRADKCESYVNALSCHIARSHLPNPRVPARIFGFAHSFTDHGVTKS</sequence>
<feature type="compositionally biased region" description="Basic and acidic residues" evidence="1">
    <location>
        <begin position="52"/>
        <end position="75"/>
    </location>
</feature>
<reference evidence="4" key="1">
    <citation type="submission" date="2010-05" db="EMBL/GenBank/DDBJ databases">
        <title>The genome sequence of Magnaporthe poae strain ATCC 64411.</title>
        <authorList>
            <person name="Ma L.-J."/>
            <person name="Dead R."/>
            <person name="Young S."/>
            <person name="Zeng Q."/>
            <person name="Koehrsen M."/>
            <person name="Alvarado L."/>
            <person name="Berlin A."/>
            <person name="Chapman S.B."/>
            <person name="Chen Z."/>
            <person name="Freedman E."/>
            <person name="Gellesch M."/>
            <person name="Goldberg J."/>
            <person name="Griggs A."/>
            <person name="Gujja S."/>
            <person name="Heilman E.R."/>
            <person name="Heiman D."/>
            <person name="Hepburn T."/>
            <person name="Howarth C."/>
            <person name="Jen D."/>
            <person name="Larson L."/>
            <person name="Mehta T."/>
            <person name="Neiman D."/>
            <person name="Pearson M."/>
            <person name="Roberts A."/>
            <person name="Saif S."/>
            <person name="Shea T."/>
            <person name="Shenoy N."/>
            <person name="Sisk P."/>
            <person name="Stolte C."/>
            <person name="Sykes S."/>
            <person name="Walk T."/>
            <person name="White J."/>
            <person name="Yandava C."/>
            <person name="Haas B."/>
            <person name="Nusbaum C."/>
            <person name="Birren B."/>
        </authorList>
    </citation>
    <scope>NUCLEOTIDE SEQUENCE [LARGE SCALE GENOMIC DNA]</scope>
    <source>
        <strain evidence="4">ATCC 64411 / 73-15</strain>
    </source>
</reference>
<evidence type="ECO:0000313" key="2">
    <source>
        <dbReference type="EMBL" id="KLU83370.1"/>
    </source>
</evidence>
<reference evidence="2" key="2">
    <citation type="submission" date="2010-05" db="EMBL/GenBank/DDBJ databases">
        <title>The Genome Sequence of Magnaporthe poae strain ATCC 64411.</title>
        <authorList>
            <consortium name="The Broad Institute Genome Sequencing Platform"/>
            <consortium name="Broad Institute Genome Sequencing Center for Infectious Disease"/>
            <person name="Ma L.-J."/>
            <person name="Dead R."/>
            <person name="Young S."/>
            <person name="Zeng Q."/>
            <person name="Koehrsen M."/>
            <person name="Alvarado L."/>
            <person name="Berlin A."/>
            <person name="Chapman S.B."/>
            <person name="Chen Z."/>
            <person name="Freedman E."/>
            <person name="Gellesch M."/>
            <person name="Goldberg J."/>
            <person name="Griggs A."/>
            <person name="Gujja S."/>
            <person name="Heilman E.R."/>
            <person name="Heiman D."/>
            <person name="Hepburn T."/>
            <person name="Howarth C."/>
            <person name="Jen D."/>
            <person name="Larson L."/>
            <person name="Mehta T."/>
            <person name="Neiman D."/>
            <person name="Pearson M."/>
            <person name="Roberts A."/>
            <person name="Saif S."/>
            <person name="Shea T."/>
            <person name="Shenoy N."/>
            <person name="Sisk P."/>
            <person name="Stolte C."/>
            <person name="Sykes S."/>
            <person name="Walk T."/>
            <person name="White J."/>
            <person name="Yandava C."/>
            <person name="Haas B."/>
            <person name="Nusbaum C."/>
            <person name="Birren B."/>
        </authorList>
    </citation>
    <scope>NUCLEOTIDE SEQUENCE</scope>
    <source>
        <strain evidence="2">ATCC 64411</strain>
    </source>
</reference>
<accession>A0A0C4DRC4</accession>
<feature type="region of interest" description="Disordered" evidence="1">
    <location>
        <begin position="31"/>
        <end position="80"/>
    </location>
</feature>
<organism evidence="3 4">
    <name type="scientific">Magnaporthiopsis poae (strain ATCC 64411 / 73-15)</name>
    <name type="common">Kentucky bluegrass fungus</name>
    <name type="synonym">Magnaporthe poae</name>
    <dbReference type="NCBI Taxonomy" id="644358"/>
    <lineage>
        <taxon>Eukaryota</taxon>
        <taxon>Fungi</taxon>
        <taxon>Dikarya</taxon>
        <taxon>Ascomycota</taxon>
        <taxon>Pezizomycotina</taxon>
        <taxon>Sordariomycetes</taxon>
        <taxon>Sordariomycetidae</taxon>
        <taxon>Magnaporthales</taxon>
        <taxon>Magnaporthaceae</taxon>
        <taxon>Magnaporthiopsis</taxon>
    </lineage>
</organism>
<proteinExistence type="predicted"/>
<dbReference type="VEuPathDB" id="FungiDB:MAPG_02432"/>
<reference evidence="2" key="3">
    <citation type="submission" date="2011-03" db="EMBL/GenBank/DDBJ databases">
        <title>Annotation of Magnaporthe poae ATCC 64411.</title>
        <authorList>
            <person name="Ma L.-J."/>
            <person name="Dead R."/>
            <person name="Young S.K."/>
            <person name="Zeng Q."/>
            <person name="Gargeya S."/>
            <person name="Fitzgerald M."/>
            <person name="Haas B."/>
            <person name="Abouelleil A."/>
            <person name="Alvarado L."/>
            <person name="Arachchi H.M."/>
            <person name="Berlin A."/>
            <person name="Brown A."/>
            <person name="Chapman S.B."/>
            <person name="Chen Z."/>
            <person name="Dunbar C."/>
            <person name="Freedman E."/>
            <person name="Gearin G."/>
            <person name="Gellesch M."/>
            <person name="Goldberg J."/>
            <person name="Griggs A."/>
            <person name="Gujja S."/>
            <person name="Heiman D."/>
            <person name="Howarth C."/>
            <person name="Larson L."/>
            <person name="Lui A."/>
            <person name="MacDonald P.J.P."/>
            <person name="Mehta T."/>
            <person name="Montmayeur A."/>
            <person name="Murphy C."/>
            <person name="Neiman D."/>
            <person name="Pearson M."/>
            <person name="Priest M."/>
            <person name="Roberts A."/>
            <person name="Saif S."/>
            <person name="Shea T."/>
            <person name="Shenoy N."/>
            <person name="Sisk P."/>
            <person name="Stolte C."/>
            <person name="Sykes S."/>
            <person name="Yandava C."/>
            <person name="Wortman J."/>
            <person name="Nusbaum C."/>
            <person name="Birren B."/>
        </authorList>
    </citation>
    <scope>NUCLEOTIDE SEQUENCE</scope>
    <source>
        <strain evidence="2">ATCC 64411</strain>
    </source>
</reference>
<feature type="compositionally biased region" description="Basic residues" evidence="1">
    <location>
        <begin position="31"/>
        <end position="42"/>
    </location>
</feature>
<dbReference type="EMBL" id="ADBL01000609">
    <property type="status" value="NOT_ANNOTATED_CDS"/>
    <property type="molecule type" value="Genomic_DNA"/>
</dbReference>